<sequence>MLRRSYALQTEAYTGRTMRGFCVVPACRANRLHLVRLARWQLSRVGSTQYTIELAVLASSGAAGLLLSPWCSSSSLVPIPRCLPTSITVAAGASLPWLLHRSDRIPLTRRSHRWRCLLHLHPNLGCIDSCSISRQQLTAASMCECSVVDLSERTDREKNGSSRQRQGATRKLPELWSSFRSNRLWWSRALYMLCTMTNPSPAGEAAVAHSHRLPCQRLVAGHEGCDRLDICLGLSS</sequence>
<dbReference type="EMBL" id="CM029042">
    <property type="protein sequence ID" value="KAG2619437.1"/>
    <property type="molecule type" value="Genomic_DNA"/>
</dbReference>
<dbReference type="Proteomes" id="UP000823388">
    <property type="component" value="Chromosome 3N"/>
</dbReference>
<organism evidence="1 2">
    <name type="scientific">Panicum virgatum</name>
    <name type="common">Blackwell switchgrass</name>
    <dbReference type="NCBI Taxonomy" id="38727"/>
    <lineage>
        <taxon>Eukaryota</taxon>
        <taxon>Viridiplantae</taxon>
        <taxon>Streptophyta</taxon>
        <taxon>Embryophyta</taxon>
        <taxon>Tracheophyta</taxon>
        <taxon>Spermatophyta</taxon>
        <taxon>Magnoliopsida</taxon>
        <taxon>Liliopsida</taxon>
        <taxon>Poales</taxon>
        <taxon>Poaceae</taxon>
        <taxon>PACMAD clade</taxon>
        <taxon>Panicoideae</taxon>
        <taxon>Panicodae</taxon>
        <taxon>Paniceae</taxon>
        <taxon>Panicinae</taxon>
        <taxon>Panicum</taxon>
        <taxon>Panicum sect. Hiantes</taxon>
    </lineage>
</organism>
<proteinExistence type="predicted"/>
<keyword evidence="2" id="KW-1185">Reference proteome</keyword>
<gene>
    <name evidence="1" type="ORF">PVAP13_3NG076932</name>
</gene>
<accession>A0A8T0UAT6</accession>
<comment type="caution">
    <text evidence="1">The sequence shown here is derived from an EMBL/GenBank/DDBJ whole genome shotgun (WGS) entry which is preliminary data.</text>
</comment>
<evidence type="ECO:0000313" key="1">
    <source>
        <dbReference type="EMBL" id="KAG2619437.1"/>
    </source>
</evidence>
<protein>
    <submittedName>
        <fullName evidence="1">Uncharacterized protein</fullName>
    </submittedName>
</protein>
<dbReference type="AlphaFoldDB" id="A0A8T0UAT6"/>
<reference evidence="1" key="1">
    <citation type="submission" date="2020-05" db="EMBL/GenBank/DDBJ databases">
        <title>WGS assembly of Panicum virgatum.</title>
        <authorList>
            <person name="Lovell J.T."/>
            <person name="Jenkins J."/>
            <person name="Shu S."/>
            <person name="Juenger T.E."/>
            <person name="Schmutz J."/>
        </authorList>
    </citation>
    <scope>NUCLEOTIDE SEQUENCE</scope>
    <source>
        <strain evidence="1">AP13</strain>
    </source>
</reference>
<evidence type="ECO:0000313" key="2">
    <source>
        <dbReference type="Proteomes" id="UP000823388"/>
    </source>
</evidence>
<name>A0A8T0UAT6_PANVG</name>